<evidence type="ECO:0000313" key="1">
    <source>
        <dbReference type="EMBL" id="GMR31418.1"/>
    </source>
</evidence>
<gene>
    <name evidence="1" type="ORF">PMAYCL1PPCAC_01613</name>
</gene>
<feature type="non-terminal residue" evidence="1">
    <location>
        <position position="1"/>
    </location>
</feature>
<dbReference type="AlphaFoldDB" id="A0AAN4YZU0"/>
<evidence type="ECO:0008006" key="3">
    <source>
        <dbReference type="Google" id="ProtNLM"/>
    </source>
</evidence>
<organism evidence="1 2">
    <name type="scientific">Pristionchus mayeri</name>
    <dbReference type="NCBI Taxonomy" id="1317129"/>
    <lineage>
        <taxon>Eukaryota</taxon>
        <taxon>Metazoa</taxon>
        <taxon>Ecdysozoa</taxon>
        <taxon>Nematoda</taxon>
        <taxon>Chromadorea</taxon>
        <taxon>Rhabditida</taxon>
        <taxon>Rhabditina</taxon>
        <taxon>Diplogasteromorpha</taxon>
        <taxon>Diplogasteroidea</taxon>
        <taxon>Neodiplogasteridae</taxon>
        <taxon>Pristionchus</taxon>
    </lineage>
</organism>
<comment type="caution">
    <text evidence="1">The sequence shown here is derived from an EMBL/GenBank/DDBJ whole genome shotgun (WGS) entry which is preliminary data.</text>
</comment>
<protein>
    <recommendedName>
        <fullName evidence="3">Methyltransferase</fullName>
    </recommendedName>
</protein>
<feature type="non-terminal residue" evidence="1">
    <location>
        <position position="168"/>
    </location>
</feature>
<name>A0AAN4YZU0_9BILA</name>
<dbReference type="InterPro" id="IPR029063">
    <property type="entry name" value="SAM-dependent_MTases_sf"/>
</dbReference>
<accession>A0AAN4YZU0</accession>
<sequence>EPDVIGRLLEGSPFRLGRFCDSGNDCFVIQQRYWRRDRGIAAHRLIMYELNDNMAMTMANLIVPEIVTAHHLAHERWRVDHSRPVFTYNLMQIAAGFMLGGLSFGHNSSSPLQLQQSQRVLQIGMGGGTATGFLATMPVDLRIDVVELEPTVFDAAKRWFEFPQSPNV</sequence>
<dbReference type="Gene3D" id="3.40.50.150">
    <property type="entry name" value="Vaccinia Virus protein VP39"/>
    <property type="match status" value="1"/>
</dbReference>
<evidence type="ECO:0000313" key="2">
    <source>
        <dbReference type="Proteomes" id="UP001328107"/>
    </source>
</evidence>
<dbReference type="SUPFAM" id="SSF53335">
    <property type="entry name" value="S-adenosyl-L-methionine-dependent methyltransferases"/>
    <property type="match status" value="1"/>
</dbReference>
<dbReference type="Proteomes" id="UP001328107">
    <property type="component" value="Unassembled WGS sequence"/>
</dbReference>
<reference evidence="2" key="1">
    <citation type="submission" date="2022-10" db="EMBL/GenBank/DDBJ databases">
        <title>Genome assembly of Pristionchus species.</title>
        <authorList>
            <person name="Yoshida K."/>
            <person name="Sommer R.J."/>
        </authorList>
    </citation>
    <scope>NUCLEOTIDE SEQUENCE [LARGE SCALE GENOMIC DNA]</scope>
    <source>
        <strain evidence="2">RS5460</strain>
    </source>
</reference>
<keyword evidence="2" id="KW-1185">Reference proteome</keyword>
<dbReference type="EMBL" id="BTRK01000001">
    <property type="protein sequence ID" value="GMR31418.1"/>
    <property type="molecule type" value="Genomic_DNA"/>
</dbReference>
<proteinExistence type="predicted"/>